<name>A0A7D9H3Y1_9GAMM</name>
<evidence type="ECO:0000313" key="2">
    <source>
        <dbReference type="EMBL" id="VUX55796.1"/>
    </source>
</evidence>
<evidence type="ECO:0000256" key="1">
    <source>
        <dbReference type="SAM" id="SignalP"/>
    </source>
</evidence>
<proteinExistence type="predicted"/>
<feature type="signal peptide" evidence="1">
    <location>
        <begin position="1"/>
        <end position="32"/>
    </location>
</feature>
<keyword evidence="1" id="KW-0732">Signal</keyword>
<dbReference type="Pfam" id="PF04338">
    <property type="entry name" value="DUF481"/>
    <property type="match status" value="1"/>
</dbReference>
<protein>
    <recommendedName>
        <fullName evidence="3">DUF481 domain-containing protein</fullName>
    </recommendedName>
</protein>
<organism evidence="2">
    <name type="scientific">uncultured Woeseiaceae bacterium</name>
    <dbReference type="NCBI Taxonomy" id="1983305"/>
    <lineage>
        <taxon>Bacteria</taxon>
        <taxon>Pseudomonadati</taxon>
        <taxon>Pseudomonadota</taxon>
        <taxon>Gammaproteobacteria</taxon>
        <taxon>Woeseiales</taxon>
        <taxon>Woeseiaceae</taxon>
        <taxon>environmental samples</taxon>
    </lineage>
</organism>
<feature type="chain" id="PRO_5028424907" description="DUF481 domain-containing protein" evidence="1">
    <location>
        <begin position="33"/>
        <end position="356"/>
    </location>
</feature>
<accession>A0A7D9H3Y1</accession>
<dbReference type="EMBL" id="LR633967">
    <property type="protein sequence ID" value="VUX55796.1"/>
    <property type="molecule type" value="Genomic_DNA"/>
</dbReference>
<evidence type="ECO:0008006" key="3">
    <source>
        <dbReference type="Google" id="ProtNLM"/>
    </source>
</evidence>
<gene>
    <name evidence="2" type="ORF">JTBM06_V1_110025</name>
</gene>
<reference evidence="2" key="1">
    <citation type="submission" date="2019-07" db="EMBL/GenBank/DDBJ databases">
        <authorList>
            <person name="Weber M."/>
            <person name="Kostadinov I."/>
            <person name="Kostadinov D I."/>
        </authorList>
    </citation>
    <scope>NUCLEOTIDE SEQUENCE</scope>
    <source>
        <strain evidence="2">Gfbio:sag-sample-m06:053724c1-46a9-4a36-b237-ea2bf867836b</strain>
    </source>
</reference>
<dbReference type="InterPro" id="IPR007433">
    <property type="entry name" value="DUF481"/>
</dbReference>
<dbReference type="AlphaFoldDB" id="A0A7D9H3Y1"/>
<sequence>MNPPTTQLSNFIRSAIVLLSTAFLAGPSQTYAQAVDDYKDKIYLKNGDRISGTIKELDRGKLRIKTTTMDTIYIHWLDVESIESNTYLRISSTDGSFTSGRIQKSDMTQIMSVLENGKISNLPAVDVTAMKPIRVDESFWHRIEGDVSAGIDYRKANDILFVNVASGLRLREEKYEIDFSFNWTETQRAEDNNSSRADLSGGYTRFLQDRWFWKATAGFERNQELGIDLRIIGSGSVGKYFLQTATMRFEVNAGLAASTENRTDDTEQHSVEGLFSSSFDLFKLNIPMTRLSANVSVFPGITESDRVRVNTDITLRNEIFRDFFWELSFYSNYDNQPTEGFEKEDFGIITSLGATF</sequence>